<evidence type="ECO:0000256" key="1">
    <source>
        <dbReference type="SAM" id="Phobius"/>
    </source>
</evidence>
<evidence type="ECO:0008006" key="4">
    <source>
        <dbReference type="Google" id="ProtNLM"/>
    </source>
</evidence>
<keyword evidence="1" id="KW-0812">Transmembrane</keyword>
<dbReference type="HOGENOM" id="CLU_129676_0_0_4"/>
<name>Q21XN9_ALBFT</name>
<proteinExistence type="predicted"/>
<evidence type="ECO:0000313" key="2">
    <source>
        <dbReference type="EMBL" id="ABD69464.1"/>
    </source>
</evidence>
<dbReference type="AlphaFoldDB" id="Q21XN9"/>
<accession>Q21XN9</accession>
<reference evidence="3" key="1">
    <citation type="submission" date="2006-02" db="EMBL/GenBank/DDBJ databases">
        <title>Complete sequence of chromosome of Rhodoferax ferrireducens DSM 15236.</title>
        <authorList>
            <person name="Copeland A."/>
            <person name="Lucas S."/>
            <person name="Lapidus A."/>
            <person name="Barry K."/>
            <person name="Detter J.C."/>
            <person name="Glavina del Rio T."/>
            <person name="Hammon N."/>
            <person name="Israni S."/>
            <person name="Pitluck S."/>
            <person name="Brettin T."/>
            <person name="Bruce D."/>
            <person name="Han C."/>
            <person name="Tapia R."/>
            <person name="Gilna P."/>
            <person name="Kiss H."/>
            <person name="Schmutz J."/>
            <person name="Larimer F."/>
            <person name="Land M."/>
            <person name="Kyrpides N."/>
            <person name="Ivanova N."/>
            <person name="Richardson P."/>
        </authorList>
    </citation>
    <scope>NUCLEOTIDE SEQUENCE [LARGE SCALE GENOMIC DNA]</scope>
    <source>
        <strain evidence="3">ATCC BAA-621 / DSM 15236 / T118</strain>
    </source>
</reference>
<dbReference type="KEGG" id="rfr:Rfer_1735"/>
<dbReference type="EMBL" id="CP000267">
    <property type="protein sequence ID" value="ABD69464.1"/>
    <property type="molecule type" value="Genomic_DNA"/>
</dbReference>
<protein>
    <recommendedName>
        <fullName evidence="4">Toxin CptA</fullName>
    </recommendedName>
</protein>
<feature type="transmembrane region" description="Helical" evidence="1">
    <location>
        <begin position="63"/>
        <end position="81"/>
    </location>
</feature>
<dbReference type="eggNOG" id="ENOG50335P0">
    <property type="taxonomic scope" value="Bacteria"/>
</dbReference>
<evidence type="ECO:0000313" key="3">
    <source>
        <dbReference type="Proteomes" id="UP000008332"/>
    </source>
</evidence>
<keyword evidence="3" id="KW-1185">Reference proteome</keyword>
<dbReference type="STRING" id="338969.Rfer_1735"/>
<sequence length="170" mass="18537">MLGTAPNFYNLTDSSMHSAPAVNYPVGRSRFQGWLLLGLGLGACLTGALWLRQLDAVGWRQWLFAGVLLGACGTAAVAWRRCAQGILRWDGQAWHWTGADASVPVLLTVHLDGQFVLLLSLRPDTGKRLWLWPESRLDAAHWNALRRAVFSRGGAGHAQSAAAVVHTSNR</sequence>
<feature type="transmembrane region" description="Helical" evidence="1">
    <location>
        <begin position="31"/>
        <end position="51"/>
    </location>
</feature>
<keyword evidence="1" id="KW-0472">Membrane</keyword>
<gene>
    <name evidence="2" type="ordered locus">Rfer_1735</name>
</gene>
<keyword evidence="1" id="KW-1133">Transmembrane helix</keyword>
<dbReference type="OrthoDB" id="9157092at2"/>
<organism evidence="2 3">
    <name type="scientific">Albidiferax ferrireducens (strain ATCC BAA-621 / DSM 15236 / T118)</name>
    <name type="common">Rhodoferax ferrireducens</name>
    <dbReference type="NCBI Taxonomy" id="338969"/>
    <lineage>
        <taxon>Bacteria</taxon>
        <taxon>Pseudomonadati</taxon>
        <taxon>Pseudomonadota</taxon>
        <taxon>Betaproteobacteria</taxon>
        <taxon>Burkholderiales</taxon>
        <taxon>Comamonadaceae</taxon>
        <taxon>Rhodoferax</taxon>
    </lineage>
</organism>
<dbReference type="Proteomes" id="UP000008332">
    <property type="component" value="Chromosome"/>
</dbReference>